<name>A0A8D5AJF0_9GAMM</name>
<comment type="function">
    <text evidence="11 12">Phosphorylation of dTMP to form dTDP in both de novo and salvage pathways of dTTP synthesis.</text>
</comment>
<dbReference type="CDD" id="cd01672">
    <property type="entry name" value="TMPK"/>
    <property type="match status" value="1"/>
</dbReference>
<protein>
    <recommendedName>
        <fullName evidence="3 12">Thymidylate kinase</fullName>
        <ecNumber evidence="2 12">2.7.4.9</ecNumber>
    </recommendedName>
    <alternativeName>
        <fullName evidence="9 12">dTMP kinase</fullName>
    </alternativeName>
</protein>
<keyword evidence="8 12" id="KW-0067">ATP-binding</keyword>
<dbReference type="GO" id="GO:0006233">
    <property type="term" value="P:dTDP biosynthetic process"/>
    <property type="evidence" value="ECO:0007669"/>
    <property type="project" value="InterPro"/>
</dbReference>
<evidence type="ECO:0000313" key="14">
    <source>
        <dbReference type="EMBL" id="BBL69991.1"/>
    </source>
</evidence>
<dbReference type="NCBIfam" id="TIGR00041">
    <property type="entry name" value="DTMP_kinase"/>
    <property type="match status" value="1"/>
</dbReference>
<evidence type="ECO:0000256" key="6">
    <source>
        <dbReference type="ARBA" id="ARBA00022741"/>
    </source>
</evidence>
<dbReference type="InterPro" id="IPR018094">
    <property type="entry name" value="Thymidylate_kinase"/>
</dbReference>
<dbReference type="KEGG" id="moz:MoryE10_05970"/>
<evidence type="ECO:0000256" key="7">
    <source>
        <dbReference type="ARBA" id="ARBA00022777"/>
    </source>
</evidence>
<dbReference type="Pfam" id="PF02223">
    <property type="entry name" value="Thymidylate_kin"/>
    <property type="match status" value="1"/>
</dbReference>
<dbReference type="Gene3D" id="3.40.50.300">
    <property type="entry name" value="P-loop containing nucleotide triphosphate hydrolases"/>
    <property type="match status" value="1"/>
</dbReference>
<sequence length="208" mass="23186">MTPGRFITLEGGEGAGKSVNLAFVRDWLAARTGAEVVSTREPGGTPVGEEIRRLFLQQDSLAPEAELLLVFAARVQHLRQVIQPALARGAWVLCDRFTDASYAYQGGGRGLDVDRIAYLENWLQEGIRPDLTLLLDTPPELGKARANGRGDADRFDTETERFYGRVRQAYLQRAQREPQRIKVLDASRPLTEVQQAIAAVLEQWLSKL</sequence>
<evidence type="ECO:0000256" key="10">
    <source>
        <dbReference type="ARBA" id="ARBA00048743"/>
    </source>
</evidence>
<reference evidence="14" key="1">
    <citation type="submission" date="2019-06" db="EMBL/GenBank/DDBJ databases">
        <title>Complete genome sequence of Methylogaea oryzae strain JCM16910.</title>
        <authorList>
            <person name="Asakawa S."/>
        </authorList>
    </citation>
    <scope>NUCLEOTIDE SEQUENCE</scope>
    <source>
        <strain evidence="14">E10</strain>
    </source>
</reference>
<dbReference type="GO" id="GO:0005524">
    <property type="term" value="F:ATP binding"/>
    <property type="evidence" value="ECO:0007669"/>
    <property type="project" value="UniProtKB-UniRule"/>
</dbReference>
<feature type="domain" description="Thymidylate kinase-like" evidence="13">
    <location>
        <begin position="9"/>
        <end position="197"/>
    </location>
</feature>
<evidence type="ECO:0000256" key="3">
    <source>
        <dbReference type="ARBA" id="ARBA00017144"/>
    </source>
</evidence>
<dbReference type="EC" id="2.7.4.9" evidence="2 12"/>
<dbReference type="GO" id="GO:0006227">
    <property type="term" value="P:dUDP biosynthetic process"/>
    <property type="evidence" value="ECO:0007669"/>
    <property type="project" value="TreeGrafter"/>
</dbReference>
<evidence type="ECO:0000259" key="13">
    <source>
        <dbReference type="Pfam" id="PF02223"/>
    </source>
</evidence>
<gene>
    <name evidence="12 14" type="primary">tmk</name>
    <name evidence="14" type="ORF">MoryE10_05970</name>
</gene>
<dbReference type="AlphaFoldDB" id="A0A8D5AJF0"/>
<accession>A0A8D5AJF0</accession>
<evidence type="ECO:0000256" key="9">
    <source>
        <dbReference type="ARBA" id="ARBA00029962"/>
    </source>
</evidence>
<keyword evidence="4 12" id="KW-0808">Transferase</keyword>
<dbReference type="FunFam" id="3.40.50.300:FF:000225">
    <property type="entry name" value="Thymidylate kinase"/>
    <property type="match status" value="1"/>
</dbReference>
<evidence type="ECO:0000256" key="2">
    <source>
        <dbReference type="ARBA" id="ARBA00012980"/>
    </source>
</evidence>
<evidence type="ECO:0000256" key="4">
    <source>
        <dbReference type="ARBA" id="ARBA00022679"/>
    </source>
</evidence>
<dbReference type="PANTHER" id="PTHR10344">
    <property type="entry name" value="THYMIDYLATE KINASE"/>
    <property type="match status" value="1"/>
</dbReference>
<dbReference type="Proteomes" id="UP000824988">
    <property type="component" value="Chromosome"/>
</dbReference>
<dbReference type="EMBL" id="AP019782">
    <property type="protein sequence ID" value="BBL69991.1"/>
    <property type="molecule type" value="Genomic_DNA"/>
</dbReference>
<comment type="similarity">
    <text evidence="1 12">Belongs to the thymidylate kinase family.</text>
</comment>
<dbReference type="HAMAP" id="MF_00165">
    <property type="entry name" value="Thymidylate_kinase"/>
    <property type="match status" value="1"/>
</dbReference>
<evidence type="ECO:0000256" key="1">
    <source>
        <dbReference type="ARBA" id="ARBA00009776"/>
    </source>
</evidence>
<evidence type="ECO:0000256" key="11">
    <source>
        <dbReference type="ARBA" id="ARBA00057735"/>
    </source>
</evidence>
<organism evidence="14 15">
    <name type="scientific">Methylogaea oryzae</name>
    <dbReference type="NCBI Taxonomy" id="1295382"/>
    <lineage>
        <taxon>Bacteria</taxon>
        <taxon>Pseudomonadati</taxon>
        <taxon>Pseudomonadota</taxon>
        <taxon>Gammaproteobacteria</taxon>
        <taxon>Methylococcales</taxon>
        <taxon>Methylococcaceae</taxon>
        <taxon>Methylogaea</taxon>
    </lineage>
</organism>
<comment type="catalytic activity">
    <reaction evidence="10 12">
        <text>dTMP + ATP = dTDP + ADP</text>
        <dbReference type="Rhea" id="RHEA:13517"/>
        <dbReference type="ChEBI" id="CHEBI:30616"/>
        <dbReference type="ChEBI" id="CHEBI:58369"/>
        <dbReference type="ChEBI" id="CHEBI:63528"/>
        <dbReference type="ChEBI" id="CHEBI:456216"/>
        <dbReference type="EC" id="2.7.4.9"/>
    </reaction>
</comment>
<keyword evidence="7 12" id="KW-0418">Kinase</keyword>
<dbReference type="GO" id="GO:0004798">
    <property type="term" value="F:dTMP kinase activity"/>
    <property type="evidence" value="ECO:0007669"/>
    <property type="project" value="UniProtKB-UniRule"/>
</dbReference>
<dbReference type="RefSeq" id="WP_054773938.1">
    <property type="nucleotide sequence ID" value="NZ_AP019782.1"/>
</dbReference>
<dbReference type="GO" id="GO:0005829">
    <property type="term" value="C:cytosol"/>
    <property type="evidence" value="ECO:0007669"/>
    <property type="project" value="TreeGrafter"/>
</dbReference>
<keyword evidence="6 12" id="KW-0547">Nucleotide-binding</keyword>
<evidence type="ECO:0000256" key="8">
    <source>
        <dbReference type="ARBA" id="ARBA00022840"/>
    </source>
</evidence>
<evidence type="ECO:0000313" key="15">
    <source>
        <dbReference type="Proteomes" id="UP000824988"/>
    </source>
</evidence>
<dbReference type="InterPro" id="IPR027417">
    <property type="entry name" value="P-loop_NTPase"/>
</dbReference>
<keyword evidence="15" id="KW-1185">Reference proteome</keyword>
<proteinExistence type="inferred from homology"/>
<dbReference type="GO" id="GO:0006235">
    <property type="term" value="P:dTTP biosynthetic process"/>
    <property type="evidence" value="ECO:0007669"/>
    <property type="project" value="UniProtKB-UniRule"/>
</dbReference>
<evidence type="ECO:0000256" key="5">
    <source>
        <dbReference type="ARBA" id="ARBA00022727"/>
    </source>
</evidence>
<dbReference type="PANTHER" id="PTHR10344:SF4">
    <property type="entry name" value="UMP-CMP KINASE 2, MITOCHONDRIAL"/>
    <property type="match status" value="1"/>
</dbReference>
<keyword evidence="5 12" id="KW-0545">Nucleotide biosynthesis</keyword>
<feature type="binding site" evidence="12">
    <location>
        <begin position="11"/>
        <end position="18"/>
    </location>
    <ligand>
        <name>ATP</name>
        <dbReference type="ChEBI" id="CHEBI:30616"/>
    </ligand>
</feature>
<dbReference type="SUPFAM" id="SSF52540">
    <property type="entry name" value="P-loop containing nucleoside triphosphate hydrolases"/>
    <property type="match status" value="1"/>
</dbReference>
<dbReference type="InterPro" id="IPR039430">
    <property type="entry name" value="Thymidylate_kin-like_dom"/>
</dbReference>
<evidence type="ECO:0000256" key="12">
    <source>
        <dbReference type="HAMAP-Rule" id="MF_00165"/>
    </source>
</evidence>